<dbReference type="AlphaFoldDB" id="A0A9E7R360"/>
<dbReference type="GeneID" id="74940791"/>
<dbReference type="SUPFAM" id="SSF54373">
    <property type="entry name" value="FAD-linked reductases, C-terminal domain"/>
    <property type="match status" value="1"/>
</dbReference>
<evidence type="ECO:0000256" key="3">
    <source>
        <dbReference type="ARBA" id="ARBA00022630"/>
    </source>
</evidence>
<keyword evidence="4" id="KW-0274">FAD</keyword>
<dbReference type="Gene3D" id="3.30.560.10">
    <property type="entry name" value="Glucose Oxidase, domain 3"/>
    <property type="match status" value="1"/>
</dbReference>
<accession>A0A9E7R360</accession>
<dbReference type="PROSITE" id="PS51257">
    <property type="entry name" value="PROKAR_LIPOPROTEIN"/>
    <property type="match status" value="1"/>
</dbReference>
<dbReference type="InterPro" id="IPR036188">
    <property type="entry name" value="FAD/NAD-bd_sf"/>
</dbReference>
<dbReference type="InterPro" id="IPR007867">
    <property type="entry name" value="GMC_OxRtase_C"/>
</dbReference>
<evidence type="ECO:0000256" key="4">
    <source>
        <dbReference type="ARBA" id="ARBA00022827"/>
    </source>
</evidence>
<dbReference type="GO" id="GO:0008812">
    <property type="term" value="F:choline dehydrogenase activity"/>
    <property type="evidence" value="ECO:0007669"/>
    <property type="project" value="UniProtKB-EC"/>
</dbReference>
<proteinExistence type="inferred from homology"/>
<organism evidence="6 7">
    <name type="scientific">Salinirubellus salinus</name>
    <dbReference type="NCBI Taxonomy" id="1364945"/>
    <lineage>
        <taxon>Archaea</taxon>
        <taxon>Methanobacteriati</taxon>
        <taxon>Methanobacteriota</taxon>
        <taxon>Stenosarchaea group</taxon>
        <taxon>Halobacteria</taxon>
        <taxon>Halobacteriales</taxon>
        <taxon>Natronomonadaceae</taxon>
        <taxon>Salinirubellus</taxon>
    </lineage>
</organism>
<reference evidence="6" key="1">
    <citation type="submission" date="2022-09" db="EMBL/GenBank/DDBJ databases">
        <title>Diverse halophilic archaea isolated from saline environments.</title>
        <authorList>
            <person name="Cui H.-L."/>
        </authorList>
    </citation>
    <scope>NUCLEOTIDE SEQUENCE</scope>
    <source>
        <strain evidence="6">ZS-35-S2</strain>
    </source>
</reference>
<evidence type="ECO:0000313" key="7">
    <source>
        <dbReference type="Proteomes" id="UP001057580"/>
    </source>
</evidence>
<keyword evidence="6" id="KW-0560">Oxidoreductase</keyword>
<protein>
    <submittedName>
        <fullName evidence="6">Choline dehydrogenase</fullName>
        <ecNumber evidence="6">1.1.99.1</ecNumber>
    </submittedName>
</protein>
<gene>
    <name evidence="6" type="ORF">N0B31_00175</name>
</gene>
<dbReference type="GO" id="GO:0050660">
    <property type="term" value="F:flavin adenine dinucleotide binding"/>
    <property type="evidence" value="ECO:0007669"/>
    <property type="project" value="InterPro"/>
</dbReference>
<dbReference type="PANTHER" id="PTHR11552:SF147">
    <property type="entry name" value="CHOLINE DEHYDROGENASE, MITOCHONDRIAL"/>
    <property type="match status" value="1"/>
</dbReference>
<dbReference type="PIRSF" id="PIRSF000137">
    <property type="entry name" value="Alcohol_oxidase"/>
    <property type="match status" value="1"/>
</dbReference>
<comment type="cofactor">
    <cofactor evidence="1">
        <name>FAD</name>
        <dbReference type="ChEBI" id="CHEBI:57692"/>
    </cofactor>
</comment>
<dbReference type="EC" id="1.1.99.1" evidence="6"/>
<evidence type="ECO:0000256" key="2">
    <source>
        <dbReference type="ARBA" id="ARBA00010790"/>
    </source>
</evidence>
<comment type="similarity">
    <text evidence="2">Belongs to the GMC oxidoreductase family.</text>
</comment>
<evidence type="ECO:0000259" key="5">
    <source>
        <dbReference type="PROSITE" id="PS00624"/>
    </source>
</evidence>
<dbReference type="Pfam" id="PF05199">
    <property type="entry name" value="GMC_oxred_C"/>
    <property type="match status" value="1"/>
</dbReference>
<dbReference type="Gene3D" id="3.50.50.60">
    <property type="entry name" value="FAD/NAD(P)-binding domain"/>
    <property type="match status" value="1"/>
</dbReference>
<evidence type="ECO:0000313" key="6">
    <source>
        <dbReference type="EMBL" id="UWM54712.1"/>
    </source>
</evidence>
<feature type="domain" description="Glucose-methanol-choline oxidoreductase N-terminal" evidence="5">
    <location>
        <begin position="254"/>
        <end position="268"/>
    </location>
</feature>
<dbReference type="Pfam" id="PF00732">
    <property type="entry name" value="GMC_oxred_N"/>
    <property type="match status" value="1"/>
</dbReference>
<dbReference type="InterPro" id="IPR000172">
    <property type="entry name" value="GMC_OxRdtase_N"/>
</dbReference>
<dbReference type="GO" id="GO:0016020">
    <property type="term" value="C:membrane"/>
    <property type="evidence" value="ECO:0007669"/>
    <property type="project" value="TreeGrafter"/>
</dbReference>
<dbReference type="PANTHER" id="PTHR11552">
    <property type="entry name" value="GLUCOSE-METHANOL-CHOLINE GMC OXIDOREDUCTASE"/>
    <property type="match status" value="1"/>
</dbReference>
<dbReference type="EMBL" id="CP104003">
    <property type="protein sequence ID" value="UWM54712.1"/>
    <property type="molecule type" value="Genomic_DNA"/>
</dbReference>
<dbReference type="NCBIfam" id="NF002550">
    <property type="entry name" value="PRK02106.1"/>
    <property type="match status" value="1"/>
</dbReference>
<dbReference type="Proteomes" id="UP001057580">
    <property type="component" value="Chromosome"/>
</dbReference>
<keyword evidence="3" id="KW-0285">Flavoprotein</keyword>
<dbReference type="RefSeq" id="WP_260593723.1">
    <property type="nucleotide sequence ID" value="NZ_CP104003.1"/>
</dbReference>
<dbReference type="GO" id="GO:0019285">
    <property type="term" value="P:glycine betaine biosynthetic process from choline"/>
    <property type="evidence" value="ECO:0007669"/>
    <property type="project" value="TreeGrafter"/>
</dbReference>
<keyword evidence="7" id="KW-1185">Reference proteome</keyword>
<name>A0A9E7R360_9EURY</name>
<evidence type="ECO:0000256" key="1">
    <source>
        <dbReference type="ARBA" id="ARBA00001974"/>
    </source>
</evidence>
<dbReference type="PROSITE" id="PS00624">
    <property type="entry name" value="GMC_OXRED_2"/>
    <property type="match status" value="1"/>
</dbReference>
<sequence>MARRNYDYIVVGAGSAGCVLADRLTRDSETTVLLLEAGEPDEKREIHIPAGFPELFKSEVDWEYYTEPQEHAADRRLYWPRGKTLGGCSSTNAMIYIRGHQWDYDHWAELGNEGWDYASMLEYFERAENFEPAGSPYHGLGGPLNVTEPTSPRPVSRAFVRAATQAGYDRNDDFNGADQEGFGLYHLTQKDGKRHSAAVAYLHPALDRKNLTAETGAQVTEVTIEDGVAAGVEYEQDGRRRSASASEEVIVSAGAVNSPQLLMLSGIGDPEHLAEHGIETQVESPGVGRNLQDHLFAFNVYETDDDVSTIDDADKLQNVAKWFVLKRGKLTSNVGESGGFVRTSDDEPAPDLQYHFAPSYFMEHGLANPEEGRGLSIGATQLRPESRGRIALASEDPFDAPRIDPNYLSEEKDLEVLVEGLKRAREIASQSALSEYVGREVWPGEDAQSDEELAQHVRETCHTVYHPVGTCKMGDDDMAVVDDELRVHGVEGLRVVDASVMPTLVGGNTNAPTIAIAEKAADLIREERTRAEREPIPADDD</sequence>
<dbReference type="InterPro" id="IPR012132">
    <property type="entry name" value="GMC_OxRdtase"/>
</dbReference>
<dbReference type="KEGG" id="ssai:N0B31_00175"/>
<dbReference type="SUPFAM" id="SSF51905">
    <property type="entry name" value="FAD/NAD(P)-binding domain"/>
    <property type="match status" value="1"/>
</dbReference>